<name>A0A9D2JAI0_9FIRM</name>
<dbReference type="GO" id="GO:0005737">
    <property type="term" value="C:cytoplasm"/>
    <property type="evidence" value="ECO:0007669"/>
    <property type="project" value="TreeGrafter"/>
</dbReference>
<protein>
    <submittedName>
        <fullName evidence="3">Amidohydrolase family protein</fullName>
    </submittedName>
</protein>
<proteinExistence type="predicted"/>
<dbReference type="PANTHER" id="PTHR21240:SF28">
    <property type="entry name" value="ISO-OROTATE DECARBOXYLASE (EUROFUNG)"/>
    <property type="match status" value="1"/>
</dbReference>
<dbReference type="GO" id="GO:0019748">
    <property type="term" value="P:secondary metabolic process"/>
    <property type="evidence" value="ECO:0007669"/>
    <property type="project" value="TreeGrafter"/>
</dbReference>
<evidence type="ECO:0000256" key="1">
    <source>
        <dbReference type="ARBA" id="ARBA00023239"/>
    </source>
</evidence>
<gene>
    <name evidence="3" type="ORF">H9811_08220</name>
</gene>
<dbReference type="SUPFAM" id="SSF51556">
    <property type="entry name" value="Metallo-dependent hydrolases"/>
    <property type="match status" value="1"/>
</dbReference>
<dbReference type="GO" id="GO:0016787">
    <property type="term" value="F:hydrolase activity"/>
    <property type="evidence" value="ECO:0007669"/>
    <property type="project" value="InterPro"/>
</dbReference>
<dbReference type="Gene3D" id="3.20.20.140">
    <property type="entry name" value="Metal-dependent hydrolases"/>
    <property type="match status" value="1"/>
</dbReference>
<dbReference type="PANTHER" id="PTHR21240">
    <property type="entry name" value="2-AMINO-3-CARBOXYLMUCONATE-6-SEMIALDEHYDE DECARBOXYLASE"/>
    <property type="match status" value="1"/>
</dbReference>
<dbReference type="InterPro" id="IPR032466">
    <property type="entry name" value="Metal_Hydrolase"/>
</dbReference>
<organism evidence="3 4">
    <name type="scientific">Candidatus Gemmiger excrementigallinarum</name>
    <dbReference type="NCBI Taxonomy" id="2838609"/>
    <lineage>
        <taxon>Bacteria</taxon>
        <taxon>Bacillati</taxon>
        <taxon>Bacillota</taxon>
        <taxon>Clostridia</taxon>
        <taxon>Eubacteriales</taxon>
        <taxon>Gemmiger</taxon>
    </lineage>
</organism>
<accession>A0A9D2JAI0</accession>
<dbReference type="GO" id="GO:0016831">
    <property type="term" value="F:carboxy-lyase activity"/>
    <property type="evidence" value="ECO:0007669"/>
    <property type="project" value="InterPro"/>
</dbReference>
<dbReference type="CDD" id="cd01292">
    <property type="entry name" value="metallo-dependent_hydrolases"/>
    <property type="match status" value="1"/>
</dbReference>
<keyword evidence="1" id="KW-0456">Lyase</keyword>
<feature type="domain" description="Amidohydrolase-related" evidence="2">
    <location>
        <begin position="10"/>
        <end position="276"/>
    </location>
</feature>
<dbReference type="EMBL" id="DXBP01000050">
    <property type="protein sequence ID" value="HIZ42533.1"/>
    <property type="molecule type" value="Genomic_DNA"/>
</dbReference>
<reference evidence="3" key="2">
    <citation type="submission" date="2021-04" db="EMBL/GenBank/DDBJ databases">
        <authorList>
            <person name="Gilroy R."/>
        </authorList>
    </citation>
    <scope>NUCLEOTIDE SEQUENCE</scope>
    <source>
        <strain evidence="3">ChiSxjej1B13-11774</strain>
    </source>
</reference>
<sequence length="277" mass="31656">MVDWRKLKKIDAHIHILPDAVHEANPDADDVWVHADLTQYLAKMEAFHIEKAVIMPFNDPWLMSMEFTIDAVHRNLAALKQQYPGRFFAFADVDPRNAPEESVKALGRAIDRCGLDGIKLHPTNTGISADDECNQAIYAFAQQRDLPVAIHSYPHTADDPDAAARILRVLEQYPKLRVIVSHMGAFQWEALLPTRAYVDFSAILPHFLRSYGFAKTEDILHRFGADRLIFATDYPDSRILQPGEIYPSYLDALSRMDFTRQETEKIAYGNIEKLLHR</sequence>
<evidence type="ECO:0000313" key="4">
    <source>
        <dbReference type="Proteomes" id="UP000824048"/>
    </source>
</evidence>
<dbReference type="Proteomes" id="UP000824048">
    <property type="component" value="Unassembled WGS sequence"/>
</dbReference>
<dbReference type="Pfam" id="PF04909">
    <property type="entry name" value="Amidohydro_2"/>
    <property type="match status" value="1"/>
</dbReference>
<evidence type="ECO:0000259" key="2">
    <source>
        <dbReference type="Pfam" id="PF04909"/>
    </source>
</evidence>
<dbReference type="AlphaFoldDB" id="A0A9D2JAI0"/>
<comment type="caution">
    <text evidence="3">The sequence shown here is derived from an EMBL/GenBank/DDBJ whole genome shotgun (WGS) entry which is preliminary data.</text>
</comment>
<dbReference type="InterPro" id="IPR032465">
    <property type="entry name" value="ACMSD"/>
</dbReference>
<evidence type="ECO:0000313" key="3">
    <source>
        <dbReference type="EMBL" id="HIZ42533.1"/>
    </source>
</evidence>
<dbReference type="InterPro" id="IPR006680">
    <property type="entry name" value="Amidohydro-rel"/>
</dbReference>
<reference evidence="3" key="1">
    <citation type="journal article" date="2021" name="PeerJ">
        <title>Extensive microbial diversity within the chicken gut microbiome revealed by metagenomics and culture.</title>
        <authorList>
            <person name="Gilroy R."/>
            <person name="Ravi A."/>
            <person name="Getino M."/>
            <person name="Pursley I."/>
            <person name="Horton D.L."/>
            <person name="Alikhan N.F."/>
            <person name="Baker D."/>
            <person name="Gharbi K."/>
            <person name="Hall N."/>
            <person name="Watson M."/>
            <person name="Adriaenssens E.M."/>
            <person name="Foster-Nyarko E."/>
            <person name="Jarju S."/>
            <person name="Secka A."/>
            <person name="Antonio M."/>
            <person name="Oren A."/>
            <person name="Chaudhuri R.R."/>
            <person name="La Ragione R."/>
            <person name="Hildebrand F."/>
            <person name="Pallen M.J."/>
        </authorList>
    </citation>
    <scope>NUCLEOTIDE SEQUENCE</scope>
    <source>
        <strain evidence="3">ChiSxjej1B13-11774</strain>
    </source>
</reference>